<proteinExistence type="predicted"/>
<organism evidence="5 6">
    <name type="scientific">Alligator sinensis</name>
    <name type="common">Chinese alligator</name>
    <dbReference type="NCBI Taxonomy" id="38654"/>
    <lineage>
        <taxon>Eukaryota</taxon>
        <taxon>Metazoa</taxon>
        <taxon>Chordata</taxon>
        <taxon>Craniata</taxon>
        <taxon>Vertebrata</taxon>
        <taxon>Euteleostomi</taxon>
        <taxon>Archelosauria</taxon>
        <taxon>Archosauria</taxon>
        <taxon>Crocodylia</taxon>
        <taxon>Alligatoridae</taxon>
        <taxon>Alligatorinae</taxon>
        <taxon>Alligator</taxon>
    </lineage>
</organism>
<evidence type="ECO:0000313" key="5">
    <source>
        <dbReference type="Proteomes" id="UP000189705"/>
    </source>
</evidence>
<dbReference type="GeneID" id="102379352"/>
<name>A0A3Q0GLF9_ALLSI</name>
<feature type="domain" description="EF-hand" evidence="4">
    <location>
        <begin position="98"/>
        <end position="133"/>
    </location>
</feature>
<accession>A0A3Q0GLF9</accession>
<dbReference type="PANTHER" id="PTHR23048">
    <property type="entry name" value="MYOSIN LIGHT CHAIN 1, 3"/>
    <property type="match status" value="1"/>
</dbReference>
<reference evidence="6" key="1">
    <citation type="submission" date="2025-08" db="UniProtKB">
        <authorList>
            <consortium name="RefSeq"/>
        </authorList>
    </citation>
    <scope>IDENTIFICATION</scope>
</reference>
<dbReference type="PANTHER" id="PTHR23048:SF48">
    <property type="entry name" value="CENTRIN 3"/>
    <property type="match status" value="1"/>
</dbReference>
<dbReference type="InterPro" id="IPR002048">
    <property type="entry name" value="EF_hand_dom"/>
</dbReference>
<dbReference type="GO" id="GO:0005509">
    <property type="term" value="F:calcium ion binding"/>
    <property type="evidence" value="ECO:0007669"/>
    <property type="project" value="InterPro"/>
</dbReference>
<dbReference type="InterPro" id="IPR011992">
    <property type="entry name" value="EF-hand-dom_pair"/>
</dbReference>
<protein>
    <submittedName>
        <fullName evidence="6">Centrin-3 isoform X1</fullName>
    </submittedName>
</protein>
<keyword evidence="2" id="KW-0677">Repeat</keyword>
<dbReference type="InterPro" id="IPR018247">
    <property type="entry name" value="EF_Hand_1_Ca_BS"/>
</dbReference>
<keyword evidence="3" id="KW-0106">Calcium</keyword>
<evidence type="ECO:0000313" key="6">
    <source>
        <dbReference type="RefSeq" id="XP_025060262.1"/>
    </source>
</evidence>
<feature type="domain" description="EF-hand" evidence="4">
    <location>
        <begin position="25"/>
        <end position="60"/>
    </location>
</feature>
<evidence type="ECO:0000256" key="2">
    <source>
        <dbReference type="ARBA" id="ARBA00022737"/>
    </source>
</evidence>
<sequence length="181" mass="21240">MSLALRNELAVDKTKRKKRRELTEEQKQEIKDAFELFDADKDKAIDYHELKVAMRALGFDVKKADVLKILKDYDREATGKITFEDFNEVVTDWILDRDPQEEILKAFKLFDDDDSGKISLRNLRRVARELGENMTDEELRAMIEEFDKDGDGERGPIVTTKKKDLKLKQQQQQIKYQAEVL</sequence>
<dbReference type="PROSITE" id="PS50222">
    <property type="entry name" value="EF_HAND_2"/>
    <property type="match status" value="3"/>
</dbReference>
<dbReference type="SUPFAM" id="SSF47473">
    <property type="entry name" value="EF-hand"/>
    <property type="match status" value="1"/>
</dbReference>
<dbReference type="STRING" id="38654.A0A3Q0GLF9"/>
<dbReference type="PROSITE" id="PS00018">
    <property type="entry name" value="EF_HAND_1"/>
    <property type="match status" value="1"/>
</dbReference>
<dbReference type="SMART" id="SM00054">
    <property type="entry name" value="EFh"/>
    <property type="match status" value="4"/>
</dbReference>
<dbReference type="CDD" id="cd00051">
    <property type="entry name" value="EFh"/>
    <property type="match status" value="2"/>
</dbReference>
<dbReference type="InterPro" id="IPR050230">
    <property type="entry name" value="CALM/Myosin/TropC-like"/>
</dbReference>
<dbReference type="GO" id="GO:0016460">
    <property type="term" value="C:myosin II complex"/>
    <property type="evidence" value="ECO:0007669"/>
    <property type="project" value="TreeGrafter"/>
</dbReference>
<dbReference type="CTD" id="1070"/>
<dbReference type="AlphaFoldDB" id="A0A3Q0GLF9"/>
<dbReference type="Gene3D" id="1.10.238.10">
    <property type="entry name" value="EF-hand"/>
    <property type="match status" value="2"/>
</dbReference>
<dbReference type="Pfam" id="PF13499">
    <property type="entry name" value="EF-hand_7"/>
    <property type="match status" value="2"/>
</dbReference>
<dbReference type="FunFam" id="1.10.238.10:FF:000553">
    <property type="entry name" value="Centrin 3"/>
    <property type="match status" value="1"/>
</dbReference>
<keyword evidence="1" id="KW-0479">Metal-binding</keyword>
<feature type="domain" description="EF-hand" evidence="4">
    <location>
        <begin position="61"/>
        <end position="96"/>
    </location>
</feature>
<evidence type="ECO:0000259" key="4">
    <source>
        <dbReference type="PROSITE" id="PS50222"/>
    </source>
</evidence>
<dbReference type="FunFam" id="1.10.238.10:FF:000189">
    <property type="entry name" value="Centrin 3"/>
    <property type="match status" value="1"/>
</dbReference>
<dbReference type="InParanoid" id="A0A3Q0GLF9"/>
<dbReference type="RefSeq" id="XP_025060262.1">
    <property type="nucleotide sequence ID" value="XM_025204477.1"/>
</dbReference>
<dbReference type="Proteomes" id="UP000189705">
    <property type="component" value="Unplaced"/>
</dbReference>
<evidence type="ECO:0000256" key="1">
    <source>
        <dbReference type="ARBA" id="ARBA00022723"/>
    </source>
</evidence>
<evidence type="ECO:0000256" key="3">
    <source>
        <dbReference type="ARBA" id="ARBA00022837"/>
    </source>
</evidence>
<keyword evidence="5" id="KW-1185">Reference proteome</keyword>
<gene>
    <name evidence="6" type="primary">CETN3</name>
</gene>